<evidence type="ECO:0000313" key="8">
    <source>
        <dbReference type="Proteomes" id="UP001497457"/>
    </source>
</evidence>
<keyword evidence="1" id="KW-0479">Metal-binding</keyword>
<dbReference type="PANTHER" id="PTHR46758:SF4">
    <property type="entry name" value="MYND FINGER FAMILY PROTEIN, EXPRESSED"/>
    <property type="match status" value="1"/>
</dbReference>
<dbReference type="PANTHER" id="PTHR46758">
    <property type="entry name" value="MYND DOMAIN-CONTAINING"/>
    <property type="match status" value="1"/>
</dbReference>
<organism evidence="7 8">
    <name type="scientific">Urochloa decumbens</name>
    <dbReference type="NCBI Taxonomy" id="240449"/>
    <lineage>
        <taxon>Eukaryota</taxon>
        <taxon>Viridiplantae</taxon>
        <taxon>Streptophyta</taxon>
        <taxon>Embryophyta</taxon>
        <taxon>Tracheophyta</taxon>
        <taxon>Spermatophyta</taxon>
        <taxon>Magnoliopsida</taxon>
        <taxon>Liliopsida</taxon>
        <taxon>Poales</taxon>
        <taxon>Poaceae</taxon>
        <taxon>PACMAD clade</taxon>
        <taxon>Panicoideae</taxon>
        <taxon>Panicodae</taxon>
        <taxon>Paniceae</taxon>
        <taxon>Melinidinae</taxon>
        <taxon>Urochloa</taxon>
    </lineage>
</organism>
<keyword evidence="2 4" id="KW-0863">Zinc-finger</keyword>
<dbReference type="InterPro" id="IPR036047">
    <property type="entry name" value="F-box-like_dom_sf"/>
</dbReference>
<evidence type="ECO:0000256" key="2">
    <source>
        <dbReference type="ARBA" id="ARBA00022771"/>
    </source>
</evidence>
<protein>
    <recommendedName>
        <fullName evidence="6">MYND-type domain-containing protein</fullName>
    </recommendedName>
</protein>
<dbReference type="SUPFAM" id="SSF81383">
    <property type="entry name" value="F-box domain"/>
    <property type="match status" value="1"/>
</dbReference>
<dbReference type="PROSITE" id="PS50865">
    <property type="entry name" value="ZF_MYND_2"/>
    <property type="match status" value="1"/>
</dbReference>
<evidence type="ECO:0000313" key="7">
    <source>
        <dbReference type="EMBL" id="CAL4993360.1"/>
    </source>
</evidence>
<dbReference type="InterPro" id="IPR001810">
    <property type="entry name" value="F-box_dom"/>
</dbReference>
<keyword evidence="8" id="KW-1185">Reference proteome</keyword>
<dbReference type="InterPro" id="IPR002893">
    <property type="entry name" value="Znf_MYND"/>
</dbReference>
<dbReference type="Pfam" id="PF12937">
    <property type="entry name" value="F-box-like"/>
    <property type="match status" value="1"/>
</dbReference>
<dbReference type="SUPFAM" id="SSF144232">
    <property type="entry name" value="HIT/MYND zinc finger-like"/>
    <property type="match status" value="1"/>
</dbReference>
<dbReference type="Gene3D" id="6.10.140.2220">
    <property type="match status" value="1"/>
</dbReference>
<reference evidence="7" key="1">
    <citation type="submission" date="2024-10" db="EMBL/GenBank/DDBJ databases">
        <authorList>
            <person name="Ryan C."/>
        </authorList>
    </citation>
    <scope>NUCLEOTIDE SEQUENCE [LARGE SCALE GENOMIC DNA]</scope>
</reference>
<dbReference type="InterPro" id="IPR044508">
    <property type="entry name" value="At5g50450/At1g67340-like"/>
</dbReference>
<evidence type="ECO:0000256" key="3">
    <source>
        <dbReference type="ARBA" id="ARBA00022833"/>
    </source>
</evidence>
<proteinExistence type="predicted"/>
<dbReference type="GO" id="GO:0008270">
    <property type="term" value="F:zinc ion binding"/>
    <property type="evidence" value="ECO:0007669"/>
    <property type="project" value="UniProtKB-KW"/>
</dbReference>
<dbReference type="Pfam" id="PF01753">
    <property type="entry name" value="zf-MYND"/>
    <property type="match status" value="1"/>
</dbReference>
<evidence type="ECO:0000256" key="4">
    <source>
        <dbReference type="PROSITE-ProRule" id="PRU00134"/>
    </source>
</evidence>
<dbReference type="Pfam" id="PF23310">
    <property type="entry name" value="TPR_27"/>
    <property type="match status" value="1"/>
</dbReference>
<dbReference type="Proteomes" id="UP001497457">
    <property type="component" value="Chromosome 24b"/>
</dbReference>
<dbReference type="InterPro" id="IPR057136">
    <property type="entry name" value="At2g35280_TPR_dom"/>
</dbReference>
<keyword evidence="3" id="KW-0862">Zinc</keyword>
<dbReference type="Gene3D" id="1.25.40.10">
    <property type="entry name" value="Tetratricopeptide repeat domain"/>
    <property type="match status" value="1"/>
</dbReference>
<evidence type="ECO:0000256" key="5">
    <source>
        <dbReference type="SAM" id="MobiDB-lite"/>
    </source>
</evidence>
<feature type="domain" description="MYND-type" evidence="6">
    <location>
        <begin position="290"/>
        <end position="332"/>
    </location>
</feature>
<accession>A0ABC9B5U1</accession>
<sequence length="348" mass="36017">MRKPTRRSTSLMAKGSTRGRGGRTAAKQGTVSGHCHGGVDAFDRLPDDLVLAVLAGLAARASSPTDLAAAALTCRRFRDLAAHPAVLSRASAAGVAVRAARWSEAAHRFLRRCAAAGNAHACYLLGMVRFYCLGSRATGAALLARAASGVGCGGGHAAAMYALAVVRFNGSGGGKAEKDPRAGVALCARAAWLGHAPALRELGHCLQDGYGARRDAAAGRHLLLHAAARELAVASLSASLWRARGGRAEHGEDAASRFMVEWWAMGGAAAAKSAAGGGGGEEAKLRLCSQARCGRRETRRHEFRRCSACGCASYCSRACQALDWKRKHRGQCGGAAAAARWLAAGNAH</sequence>
<name>A0ABC9B5U1_9POAL</name>
<dbReference type="CDD" id="cd09917">
    <property type="entry name" value="F-box_SF"/>
    <property type="match status" value="1"/>
</dbReference>
<dbReference type="InterPro" id="IPR011990">
    <property type="entry name" value="TPR-like_helical_dom_sf"/>
</dbReference>
<evidence type="ECO:0000259" key="6">
    <source>
        <dbReference type="PROSITE" id="PS50865"/>
    </source>
</evidence>
<evidence type="ECO:0000256" key="1">
    <source>
        <dbReference type="ARBA" id="ARBA00022723"/>
    </source>
</evidence>
<dbReference type="SUPFAM" id="SSF81901">
    <property type="entry name" value="HCP-like"/>
    <property type="match status" value="1"/>
</dbReference>
<feature type="region of interest" description="Disordered" evidence="5">
    <location>
        <begin position="1"/>
        <end position="30"/>
    </location>
</feature>
<dbReference type="AlphaFoldDB" id="A0ABC9B5U1"/>
<dbReference type="Gene3D" id="1.20.1280.50">
    <property type="match status" value="1"/>
</dbReference>
<gene>
    <name evidence="7" type="ORF">URODEC1_LOCUS61499</name>
</gene>
<dbReference type="EMBL" id="OZ075134">
    <property type="protein sequence ID" value="CAL4993360.1"/>
    <property type="molecule type" value="Genomic_DNA"/>
</dbReference>